<keyword evidence="5" id="KW-0999">Mitochondrion inner membrane</keyword>
<feature type="transmembrane region" description="Helical" evidence="10">
    <location>
        <begin position="23"/>
        <end position="46"/>
    </location>
</feature>
<dbReference type="GO" id="GO:0005743">
    <property type="term" value="C:mitochondrial inner membrane"/>
    <property type="evidence" value="ECO:0007669"/>
    <property type="project" value="UniProtKB-SubCell"/>
</dbReference>
<comment type="similarity">
    <text evidence="2">Belongs to the TMEM242 family.</text>
</comment>
<name>A0A6J2X765_SITOR</name>
<dbReference type="PANTHER" id="PTHR13141">
    <property type="entry name" value="TRANSMEMBRANE PROTEIN 242"/>
    <property type="match status" value="1"/>
</dbReference>
<evidence type="ECO:0000256" key="8">
    <source>
        <dbReference type="ARBA" id="ARBA00023136"/>
    </source>
</evidence>
<evidence type="ECO:0000256" key="5">
    <source>
        <dbReference type="ARBA" id="ARBA00022792"/>
    </source>
</evidence>
<evidence type="ECO:0000256" key="6">
    <source>
        <dbReference type="ARBA" id="ARBA00022989"/>
    </source>
</evidence>
<keyword evidence="11" id="KW-1185">Reference proteome</keyword>
<reference evidence="12" key="1">
    <citation type="submission" date="2025-08" db="UniProtKB">
        <authorList>
            <consortium name="RefSeq"/>
        </authorList>
    </citation>
    <scope>IDENTIFICATION</scope>
    <source>
        <tissue evidence="12">Gonads</tissue>
    </source>
</reference>
<dbReference type="OrthoDB" id="2378895at2759"/>
<feature type="transmembrane region" description="Helical" evidence="10">
    <location>
        <begin position="81"/>
        <end position="100"/>
    </location>
</feature>
<proteinExistence type="inferred from homology"/>
<accession>A0A6J2X765</accession>
<keyword evidence="4 10" id="KW-0812">Transmembrane</keyword>
<evidence type="ECO:0000256" key="1">
    <source>
        <dbReference type="ARBA" id="ARBA00004448"/>
    </source>
</evidence>
<organism evidence="11 12">
    <name type="scientific">Sitophilus oryzae</name>
    <name type="common">Rice weevil</name>
    <name type="synonym">Curculio oryzae</name>
    <dbReference type="NCBI Taxonomy" id="7048"/>
    <lineage>
        <taxon>Eukaryota</taxon>
        <taxon>Metazoa</taxon>
        <taxon>Ecdysozoa</taxon>
        <taxon>Arthropoda</taxon>
        <taxon>Hexapoda</taxon>
        <taxon>Insecta</taxon>
        <taxon>Pterygota</taxon>
        <taxon>Neoptera</taxon>
        <taxon>Endopterygota</taxon>
        <taxon>Coleoptera</taxon>
        <taxon>Polyphaga</taxon>
        <taxon>Cucujiformia</taxon>
        <taxon>Curculionidae</taxon>
        <taxon>Dryophthorinae</taxon>
        <taxon>Sitophilus</taxon>
    </lineage>
</organism>
<keyword evidence="6 10" id="KW-1133">Transmembrane helix</keyword>
<dbReference type="FunCoup" id="A0A6J2X765">
    <property type="interactions" value="409"/>
</dbReference>
<protein>
    <recommendedName>
        <fullName evidence="3">Transmembrane protein 242</fullName>
    </recommendedName>
</protein>
<evidence type="ECO:0000256" key="2">
    <source>
        <dbReference type="ARBA" id="ARBA00007570"/>
    </source>
</evidence>
<evidence type="ECO:0000256" key="7">
    <source>
        <dbReference type="ARBA" id="ARBA00023128"/>
    </source>
</evidence>
<keyword evidence="7" id="KW-0496">Mitochondrion</keyword>
<evidence type="ECO:0000313" key="11">
    <source>
        <dbReference type="Proteomes" id="UP000504635"/>
    </source>
</evidence>
<dbReference type="GeneID" id="115875406"/>
<evidence type="ECO:0000313" key="12">
    <source>
        <dbReference type="RefSeq" id="XP_030746714.1"/>
    </source>
</evidence>
<dbReference type="KEGG" id="soy:115875406"/>
<dbReference type="PANTHER" id="PTHR13141:SF4">
    <property type="entry name" value="TRANSMEMBRANE PROTEIN 242"/>
    <property type="match status" value="1"/>
</dbReference>
<dbReference type="AlphaFoldDB" id="A0A6J2X765"/>
<evidence type="ECO:0000256" key="3">
    <source>
        <dbReference type="ARBA" id="ARBA00013934"/>
    </source>
</evidence>
<evidence type="ECO:0000256" key="10">
    <source>
        <dbReference type="SAM" id="Phobius"/>
    </source>
</evidence>
<dbReference type="RefSeq" id="XP_030746714.1">
    <property type="nucleotide sequence ID" value="XM_030890854.1"/>
</dbReference>
<comment type="function">
    <text evidence="9">Scaffold protein that participates in the c-ring assembly of mitochondrial ATP synthase (F(1)F(0) ATP synthase or complex V) by facilitating the membrane insertion and oligomer formation of the subunit c/ATP5MC3. Participates in the incorporation of the c-ring into vestigial complexes. Additionally influences the incorporation of subunits MT-ATP6, MT-ATP8, ATP5MJ, and ATP5MK in the ATP synthase.</text>
</comment>
<dbReference type="InterPro" id="IPR009792">
    <property type="entry name" value="TMEM242"/>
</dbReference>
<comment type="subcellular location">
    <subcellularLocation>
        <location evidence="1">Mitochondrion inner membrane</location>
        <topology evidence="1">Multi-pass membrane protein</topology>
    </subcellularLocation>
</comment>
<dbReference type="Pfam" id="PF07096">
    <property type="entry name" value="DUF1358"/>
    <property type="match status" value="1"/>
</dbReference>
<evidence type="ECO:0000256" key="9">
    <source>
        <dbReference type="ARBA" id="ARBA00045905"/>
    </source>
</evidence>
<keyword evidence="8 10" id="KW-0472">Membrane</keyword>
<evidence type="ECO:0000256" key="4">
    <source>
        <dbReference type="ARBA" id="ARBA00022692"/>
    </source>
</evidence>
<dbReference type="Proteomes" id="UP000504635">
    <property type="component" value="Unplaced"/>
</dbReference>
<gene>
    <name evidence="12" type="primary">LOC115875406</name>
</gene>
<dbReference type="InParanoid" id="A0A6J2X765"/>
<sequence>MSNKNDIDLVQQPRYSKEFKMKAGFFLAAVSGISAIVGFGATIVAAKKQDPVYFDKGFIPTREVPETGAHLALRALGRGTLYAVTGCGLLFYGIWCISGAHNLEEFRLKMGSILPKIPKNDPPQGRTEFSGLNDLFDYLQHQKGIKDK</sequence>